<feature type="compositionally biased region" description="Basic and acidic residues" evidence="1">
    <location>
        <begin position="476"/>
        <end position="490"/>
    </location>
</feature>
<feature type="region of interest" description="Disordered" evidence="1">
    <location>
        <begin position="273"/>
        <end position="724"/>
    </location>
</feature>
<dbReference type="HOGENOM" id="CLU_334352_0_0_1"/>
<dbReference type="InParanoid" id="E5AEV0"/>
<feature type="compositionally biased region" description="Pro residues" evidence="1">
    <location>
        <begin position="411"/>
        <end position="421"/>
    </location>
</feature>
<dbReference type="VEuPathDB" id="FungiDB:LEMA_P005260.1"/>
<feature type="compositionally biased region" description="Polar residues" evidence="1">
    <location>
        <begin position="325"/>
        <end position="341"/>
    </location>
</feature>
<dbReference type="eggNOG" id="ENOG502R98T">
    <property type="taxonomic scope" value="Eukaryota"/>
</dbReference>
<feature type="chain" id="PRO_5003195273" evidence="2">
    <location>
        <begin position="18"/>
        <end position="854"/>
    </location>
</feature>
<dbReference type="PANTHER" id="PTHR36195">
    <property type="entry name" value="DOMAIN PROTEIN, PUTATIVE (AFU_ORTHOLOGUE AFUA_5G01990)-RELATED-RELATED"/>
    <property type="match status" value="1"/>
</dbReference>
<proteinExistence type="predicted"/>
<feature type="compositionally biased region" description="Basic and acidic residues" evidence="1">
    <location>
        <begin position="369"/>
        <end position="381"/>
    </location>
</feature>
<dbReference type="OMA" id="TANILFC"/>
<evidence type="ECO:0000313" key="3">
    <source>
        <dbReference type="EMBL" id="CBY01739.1"/>
    </source>
</evidence>
<feature type="compositionally biased region" description="Low complexity" evidence="1">
    <location>
        <begin position="661"/>
        <end position="670"/>
    </location>
</feature>
<gene>
    <name evidence="3" type="ORF">LEMA_P005260.1</name>
</gene>
<feature type="signal peptide" evidence="2">
    <location>
        <begin position="1"/>
        <end position="17"/>
    </location>
</feature>
<dbReference type="GeneID" id="13290819"/>
<dbReference type="PANTHER" id="PTHR36195:SF4">
    <property type="entry name" value="DOMAIN PROTEIN, PUTATIVE (AFU_ORTHOLOGUE AFUA_5G01990)-RELATED"/>
    <property type="match status" value="1"/>
</dbReference>
<keyword evidence="4" id="KW-1185">Reference proteome</keyword>
<evidence type="ECO:0000313" key="4">
    <source>
        <dbReference type="Proteomes" id="UP000002668"/>
    </source>
</evidence>
<sequence length="854" mass="91550">MTGRILTLGALVALSQAKAIVTNSCPHDVYIWSVPQSGSSKIVGLPVKSGGHYEEAWRRGTAITPGIAIKISAQPDGINKGGDEIDFAYSVAGPNKSQVWVDLSAIRGKTFDNVISFNTCHGSYNTTNITTRQCKVSDDIELTLCGATVKPSSQAATPTNKVFPSVFVGLVPSVPEKATSSISSERTQCDVSTTTTVISKVSTPKDSSSSKSSYSTTSSKTEFSHWALPKVTEKQKSSPKLSTMEPHPTSELVSSKPVYSSPAAVTSSFKYSAPPASVVKPSYAPPEPATDKATYSAPRPLPSKSKMPGPGPSPLRSEYAPPGPASSSVQYAPPTQSSTKPYSPPRPVDEYSGPSKPTYALPSDTSDDSYNRPEKSEEYTRPSKPTAYHVPPHFSGKPEAPMKPIEGRPDFPVPASKPSPPSYTSHELHGAPSHTRGYSGPPKAISDYAPPKTISHYASPSSASATTKKGYAAPPKETDSHDPPSHHEHSQGTPSKESSYAHPGPPKHAGDHLVPSEITDSKSYSPPKHTEGHHGPPRKPTGAQYAPPTSASQEEYGPTKPTSAGYHDPPVHGPPTAVSKIYNAPSPPDASKSHPTVKGYGHGPPRVTSDEPVYHSPSHTSQGPPRRPSGKPEYSPEEEEQDEAPHALHESHMDEPDYSTPKPSKSQPQHPHSPPSEPFTEESNTPSKWPAHPPHAKSTEQSYKTTIGKPYPSPPEPTYGNEDRRLKSSNTVHLSAMVQREAAKINPQDAPKACLSWFHEPSLPELNVVQARLMLEGALYFGLGKSIHDVMNVNSTECPGRVPRLHDGRSAVCVKPLCAKIDASCSDLKDTLGWVTESLFDEDIDYTTDEEVCV</sequence>
<feature type="compositionally biased region" description="Low complexity" evidence="1">
    <location>
        <begin position="193"/>
        <end position="221"/>
    </location>
</feature>
<accession>E5AEV0</accession>
<keyword evidence="2" id="KW-0732">Signal</keyword>
<dbReference type="Proteomes" id="UP000002668">
    <property type="component" value="Genome"/>
</dbReference>
<dbReference type="InterPro" id="IPR006771">
    <property type="entry name" value="CetA-like"/>
</dbReference>
<dbReference type="Pfam" id="PF04681">
    <property type="entry name" value="Bys1"/>
    <property type="match status" value="1"/>
</dbReference>
<dbReference type="EMBL" id="FP929139">
    <property type="protein sequence ID" value="CBY01739.1"/>
    <property type="molecule type" value="Genomic_DNA"/>
</dbReference>
<protein>
    <submittedName>
        <fullName evidence="3">Predicted protein</fullName>
    </submittedName>
</protein>
<evidence type="ECO:0000256" key="1">
    <source>
        <dbReference type="SAM" id="MobiDB-lite"/>
    </source>
</evidence>
<dbReference type="AlphaFoldDB" id="E5AEV0"/>
<reference evidence="4" key="1">
    <citation type="journal article" date="2011" name="Nat. Commun.">
        <title>Effector diversification within compartments of the Leptosphaeria maculans genome affected by Repeat-Induced Point mutations.</title>
        <authorList>
            <person name="Rouxel T."/>
            <person name="Grandaubert J."/>
            <person name="Hane J.K."/>
            <person name="Hoede C."/>
            <person name="van de Wouw A.P."/>
            <person name="Couloux A."/>
            <person name="Dominguez V."/>
            <person name="Anthouard V."/>
            <person name="Bally P."/>
            <person name="Bourras S."/>
            <person name="Cozijnsen A.J."/>
            <person name="Ciuffetti L.M."/>
            <person name="Degrave A."/>
            <person name="Dilmaghani A."/>
            <person name="Duret L."/>
            <person name="Fudal I."/>
            <person name="Goodwin S.B."/>
            <person name="Gout L."/>
            <person name="Glaser N."/>
            <person name="Linglin J."/>
            <person name="Kema G.H.J."/>
            <person name="Lapalu N."/>
            <person name="Lawrence C.B."/>
            <person name="May K."/>
            <person name="Meyer M."/>
            <person name="Ollivier B."/>
            <person name="Poulain J."/>
            <person name="Schoch C.L."/>
            <person name="Simon A."/>
            <person name="Spatafora J.W."/>
            <person name="Stachowiak A."/>
            <person name="Turgeon B.G."/>
            <person name="Tyler B.M."/>
            <person name="Vincent D."/>
            <person name="Weissenbach J."/>
            <person name="Amselem J."/>
            <person name="Quesneville H."/>
            <person name="Oliver R.P."/>
            <person name="Wincker P."/>
            <person name="Balesdent M.-H."/>
            <person name="Howlett B.J."/>
        </authorList>
    </citation>
    <scope>NUCLEOTIDE SEQUENCE [LARGE SCALE GENOMIC DNA]</scope>
    <source>
        <strain evidence="4">JN3 / isolate v23.1.3 / race Av1-4-5-6-7-8</strain>
    </source>
</reference>
<dbReference type="OrthoDB" id="3682664at2759"/>
<evidence type="ECO:0000256" key="2">
    <source>
        <dbReference type="SAM" id="SignalP"/>
    </source>
</evidence>
<feature type="region of interest" description="Disordered" evidence="1">
    <location>
        <begin position="193"/>
        <end position="258"/>
    </location>
</feature>
<name>E5AEV0_LEPMJ</name>
<organism evidence="3 4">
    <name type="scientific">Leptosphaeria maculans (strain JN3 / isolate v23.1.3 / race Av1-4-5-6-7-8)</name>
    <name type="common">Blackleg fungus</name>
    <name type="synonym">Phoma lingam</name>
    <dbReference type="NCBI Taxonomy" id="985895"/>
    <lineage>
        <taxon>Eukaryota</taxon>
        <taxon>Fungi</taxon>
        <taxon>Dikarya</taxon>
        <taxon>Ascomycota</taxon>
        <taxon>Pezizomycotina</taxon>
        <taxon>Dothideomycetes</taxon>
        <taxon>Pleosporomycetidae</taxon>
        <taxon>Pleosporales</taxon>
        <taxon>Pleosporineae</taxon>
        <taxon>Leptosphaeriaceae</taxon>
        <taxon>Plenodomus</taxon>
        <taxon>Plenodomus lingam/Leptosphaeria maculans species complex</taxon>
    </lineage>
</organism>
<feature type="compositionally biased region" description="Basic and acidic residues" evidence="1">
    <location>
        <begin position="643"/>
        <end position="655"/>
    </location>
</feature>
<dbReference type="STRING" id="985895.E5AEV0"/>